<keyword evidence="2" id="KW-1185">Reference proteome</keyword>
<dbReference type="AlphaFoldDB" id="A0A4C1VED5"/>
<evidence type="ECO:0000313" key="1">
    <source>
        <dbReference type="EMBL" id="GBP36910.1"/>
    </source>
</evidence>
<dbReference type="PANTHER" id="PTHR36688:SF1">
    <property type="entry name" value="ENDONUCLEASE_EXONUCLEASE_PHOSPHATASE DOMAIN-CONTAINING PROTEIN"/>
    <property type="match status" value="1"/>
</dbReference>
<name>A0A4C1VED5_EUMVA</name>
<dbReference type="Proteomes" id="UP000299102">
    <property type="component" value="Unassembled WGS sequence"/>
</dbReference>
<dbReference type="EMBL" id="BGZK01000325">
    <property type="protein sequence ID" value="GBP36910.1"/>
    <property type="molecule type" value="Genomic_DNA"/>
</dbReference>
<keyword evidence="1" id="KW-0548">Nucleotidyltransferase</keyword>
<dbReference type="InterPro" id="IPR052560">
    <property type="entry name" value="RdDP_mobile_element"/>
</dbReference>
<dbReference type="GO" id="GO:0003964">
    <property type="term" value="F:RNA-directed DNA polymerase activity"/>
    <property type="evidence" value="ECO:0007669"/>
    <property type="project" value="UniProtKB-KW"/>
</dbReference>
<evidence type="ECO:0000313" key="2">
    <source>
        <dbReference type="Proteomes" id="UP000299102"/>
    </source>
</evidence>
<proteinExistence type="predicted"/>
<organism evidence="1 2">
    <name type="scientific">Eumeta variegata</name>
    <name type="common">Bagworm moth</name>
    <name type="synonym">Eumeta japonica</name>
    <dbReference type="NCBI Taxonomy" id="151549"/>
    <lineage>
        <taxon>Eukaryota</taxon>
        <taxon>Metazoa</taxon>
        <taxon>Ecdysozoa</taxon>
        <taxon>Arthropoda</taxon>
        <taxon>Hexapoda</taxon>
        <taxon>Insecta</taxon>
        <taxon>Pterygota</taxon>
        <taxon>Neoptera</taxon>
        <taxon>Endopterygota</taxon>
        <taxon>Lepidoptera</taxon>
        <taxon>Glossata</taxon>
        <taxon>Ditrysia</taxon>
        <taxon>Tineoidea</taxon>
        <taxon>Psychidae</taxon>
        <taxon>Oiketicinae</taxon>
        <taxon>Eumeta</taxon>
    </lineage>
</organism>
<sequence>MALLVAIFKSCLKNCYFLRSWKEAVIIDIPKPRKPRDLPFSYKPISLLSGLAKLYKKNLKTRLRNHLLYNELIINEQFRFRPQHSCPQQDRAIGEPTRFFQLWRIEVNPEKAAAIYFDYGMKKRTRVVPINTTTLRMLNASIPCQHNYKYLGITLDKHLLFRDHIRRVRQLAKFYMSRLNGIIAERGRLREKIVAPPTFNKRCSAANNLSFSVDFHKRVFLKGRLTSPAEGEPEEKNEYYK</sequence>
<keyword evidence="1" id="KW-0808">Transferase</keyword>
<comment type="caution">
    <text evidence="1">The sequence shown here is derived from an EMBL/GenBank/DDBJ whole genome shotgun (WGS) entry which is preliminary data.</text>
</comment>
<keyword evidence="1" id="KW-0695">RNA-directed DNA polymerase</keyword>
<dbReference type="PANTHER" id="PTHR36688">
    <property type="entry name" value="ENDO/EXONUCLEASE/PHOSPHATASE DOMAIN-CONTAINING PROTEIN"/>
    <property type="match status" value="1"/>
</dbReference>
<protein>
    <submittedName>
        <fullName evidence="1">RNA-directed DNA polymerase from mobile element jockey</fullName>
    </submittedName>
</protein>
<dbReference type="OrthoDB" id="6614157at2759"/>
<gene>
    <name evidence="1" type="primary">pol</name>
    <name evidence="1" type="ORF">EVAR_23212_1</name>
</gene>
<reference evidence="1 2" key="1">
    <citation type="journal article" date="2019" name="Commun. Biol.">
        <title>The bagworm genome reveals a unique fibroin gene that provides high tensile strength.</title>
        <authorList>
            <person name="Kono N."/>
            <person name="Nakamura H."/>
            <person name="Ohtoshi R."/>
            <person name="Tomita M."/>
            <person name="Numata K."/>
            <person name="Arakawa K."/>
        </authorList>
    </citation>
    <scope>NUCLEOTIDE SEQUENCE [LARGE SCALE GENOMIC DNA]</scope>
</reference>
<accession>A0A4C1VED5</accession>